<accession>A0A2V3PU39</accession>
<sequence>MEDYRIFLGTKNETWQQALDRFLRFREAEMKNYFSKKDYSYHFSENKAYSYHPTGKVSKHYPSGFEERHAVGVPDALVDFLCSHGGFKIGDSLFEIYGEKEAEPIKTLPEILTKYGYESFLDKIGAGMLRSLSGFYFFFGVSFPESDEMTFLYFSKAGSFGKMLFSPDNPALVLQKVLPSMFNGSIDKYTLDSLISNQVDRVVVNALTVKGYID</sequence>
<reference evidence="1 2" key="1">
    <citation type="submission" date="2018-03" db="EMBL/GenBank/DDBJ databases">
        <title>Genomic Encyclopedia of Archaeal and Bacterial Type Strains, Phase II (KMG-II): from individual species to whole genera.</title>
        <authorList>
            <person name="Goeker M."/>
        </authorList>
    </citation>
    <scope>NUCLEOTIDE SEQUENCE [LARGE SCALE GENOMIC DNA]</scope>
    <source>
        <strain evidence="1 2">DSM 100214</strain>
    </source>
</reference>
<gene>
    <name evidence="1" type="ORF">CLV62_101496</name>
</gene>
<dbReference type="OrthoDB" id="996166at2"/>
<dbReference type="EMBL" id="QICL01000001">
    <property type="protein sequence ID" value="PXV69227.1"/>
    <property type="molecule type" value="Genomic_DNA"/>
</dbReference>
<protein>
    <submittedName>
        <fullName evidence="1">Uncharacterized protein</fullName>
    </submittedName>
</protein>
<proteinExistence type="predicted"/>
<dbReference type="Proteomes" id="UP000247973">
    <property type="component" value="Unassembled WGS sequence"/>
</dbReference>
<evidence type="ECO:0000313" key="1">
    <source>
        <dbReference type="EMBL" id="PXV69227.1"/>
    </source>
</evidence>
<organism evidence="1 2">
    <name type="scientific">Dysgonomonas alginatilytica</name>
    <dbReference type="NCBI Taxonomy" id="1605892"/>
    <lineage>
        <taxon>Bacteria</taxon>
        <taxon>Pseudomonadati</taxon>
        <taxon>Bacteroidota</taxon>
        <taxon>Bacteroidia</taxon>
        <taxon>Bacteroidales</taxon>
        <taxon>Dysgonomonadaceae</taxon>
        <taxon>Dysgonomonas</taxon>
    </lineage>
</organism>
<dbReference type="AlphaFoldDB" id="A0A2V3PU39"/>
<name>A0A2V3PU39_9BACT</name>
<comment type="caution">
    <text evidence="1">The sequence shown here is derived from an EMBL/GenBank/DDBJ whole genome shotgun (WGS) entry which is preliminary data.</text>
</comment>
<keyword evidence="2" id="KW-1185">Reference proteome</keyword>
<dbReference type="RefSeq" id="WP_110309177.1">
    <property type="nucleotide sequence ID" value="NZ_QICL01000001.1"/>
</dbReference>
<evidence type="ECO:0000313" key="2">
    <source>
        <dbReference type="Proteomes" id="UP000247973"/>
    </source>
</evidence>